<dbReference type="EC" id="6.1.1.15" evidence="10"/>
<feature type="domain" description="Aminoacyl-transfer RNA synthetases class-II family profile" evidence="11">
    <location>
        <begin position="38"/>
        <end position="468"/>
    </location>
</feature>
<evidence type="ECO:0000256" key="3">
    <source>
        <dbReference type="ARBA" id="ARBA00022490"/>
    </source>
</evidence>
<keyword evidence="7 10" id="KW-0648">Protein biosynthesis</keyword>
<evidence type="ECO:0000256" key="5">
    <source>
        <dbReference type="ARBA" id="ARBA00022741"/>
    </source>
</evidence>
<dbReference type="PIRSF" id="PIRSF001535">
    <property type="entry name" value="ProRS_1"/>
    <property type="match status" value="1"/>
</dbReference>
<comment type="function">
    <text evidence="10">Catalyzes the attachment of proline to tRNA(Pro) in a two-step reaction: proline is first activated by ATP to form Pro-AMP and then transferred to the acceptor end of tRNA(Pro). As ProRS can inadvertently accommodate and process non-cognate amino acids such as alanine and cysteine, to avoid such errors it has two additional distinct editing activities against alanine. One activity is designated as 'pretransfer' editing and involves the tRNA(Pro)-independent hydrolysis of activated Ala-AMP. The other activity is designated 'posttransfer' editing and involves deacylation of mischarged Ala-tRNA(Pro). The misacylated Cys-tRNA(Pro) is not edited by ProRS.</text>
</comment>
<protein>
    <recommendedName>
        <fullName evidence="10">Proline--tRNA ligase</fullName>
        <ecNumber evidence="10">6.1.1.15</ecNumber>
    </recommendedName>
    <alternativeName>
        <fullName evidence="10">Prolyl-tRNA synthetase</fullName>
        <shortName evidence="10">ProRS</shortName>
    </alternativeName>
</protein>
<dbReference type="RefSeq" id="WP_113044022.1">
    <property type="nucleotide sequence ID" value="NZ_CAWPKC010000042.1"/>
</dbReference>
<sequence>MRTSQYLLSTLKETPADAEVVSHKLMLRAGMIRKLASGLYNWMPTGIRVLKKVEKIVREEMNNTGAIEISMPVVQPADLWQESGRWEQYGPELLRFVDRGDRPFVLGPTHEEVITDLIRNEVSSYKQLPLTLFQIQTKFRDEVRPRFGVMRSREFLMKDAYSFHATQASLQETYDNMYEAYSKIFTRIGLDFRAVLADTGSIGGSASHEFQVLAASGEDDIVFSTESNYAANIELAEAVAPAHDRAVPTEEMHLVDTPNAKTIAELVEQFNLPIEKTVKTLMVHAAEGTSHKLIALLVRGDHELNEIKAEKLSLVASPLAFATEEEIRSIVGAGPGSLGPVNLPIPVIIDRSVAVMSDFSAGANIDDKHYFGINWERDLPVPEVADIRNVVEGDASPDGKGTLLIKRGIEVGHIFQLGTKYSDAMKATVQGEDGHNQIVTMGCYGIGVTRIVAAAIEQNHDDRGIIWPDAIAPFQVAILPMNMHKSYRVKEVAEKLYADLRASGIDVIFDDRKERPGVMFADMELIGVPHTVVIGDRNLDNGEVEYKHRRGDEKQMLKLDDVVDYLKQQLGC</sequence>
<dbReference type="InterPro" id="IPR004500">
    <property type="entry name" value="Pro-tRNA-synth_IIa_bac-type"/>
</dbReference>
<dbReference type="Gene3D" id="3.30.930.10">
    <property type="entry name" value="Bira Bifunctional Protein, Domain 2"/>
    <property type="match status" value="2"/>
</dbReference>
<dbReference type="SUPFAM" id="SSF55826">
    <property type="entry name" value="YbaK/ProRS associated domain"/>
    <property type="match status" value="1"/>
</dbReference>
<comment type="domain">
    <text evidence="10">Consists of three domains: the N-terminal catalytic domain, the editing domain and the C-terminal anticodon-binding domain.</text>
</comment>
<dbReference type="CDD" id="cd00779">
    <property type="entry name" value="ProRS_core_prok"/>
    <property type="match status" value="1"/>
</dbReference>
<dbReference type="Pfam" id="PF04073">
    <property type="entry name" value="tRNA_edit"/>
    <property type="match status" value="1"/>
</dbReference>
<dbReference type="NCBIfam" id="TIGR00409">
    <property type="entry name" value="proS_fam_II"/>
    <property type="match status" value="1"/>
</dbReference>
<dbReference type="Proteomes" id="UP000470051">
    <property type="component" value="Unassembled WGS sequence"/>
</dbReference>
<keyword evidence="4 10" id="KW-0436">Ligase</keyword>
<comment type="similarity">
    <text evidence="10">Belongs to the class-II aminoacyl-tRNA synthetase family. ProS type 1 subfamily.</text>
</comment>
<dbReference type="InterPro" id="IPR036621">
    <property type="entry name" value="Anticodon-bd_dom_sf"/>
</dbReference>
<keyword evidence="5 10" id="KW-0547">Nucleotide-binding</keyword>
<comment type="caution">
    <text evidence="12">The sequence shown here is derived from an EMBL/GenBank/DDBJ whole genome shotgun (WGS) entry which is preliminary data.</text>
</comment>
<name>A0ABX0B341_9GAMM</name>
<evidence type="ECO:0000256" key="4">
    <source>
        <dbReference type="ARBA" id="ARBA00022598"/>
    </source>
</evidence>
<comment type="catalytic activity">
    <reaction evidence="9 10">
        <text>tRNA(Pro) + L-proline + ATP = L-prolyl-tRNA(Pro) + AMP + diphosphate</text>
        <dbReference type="Rhea" id="RHEA:14305"/>
        <dbReference type="Rhea" id="RHEA-COMP:9700"/>
        <dbReference type="Rhea" id="RHEA-COMP:9702"/>
        <dbReference type="ChEBI" id="CHEBI:30616"/>
        <dbReference type="ChEBI" id="CHEBI:33019"/>
        <dbReference type="ChEBI" id="CHEBI:60039"/>
        <dbReference type="ChEBI" id="CHEBI:78442"/>
        <dbReference type="ChEBI" id="CHEBI:78532"/>
        <dbReference type="ChEBI" id="CHEBI:456215"/>
        <dbReference type="EC" id="6.1.1.15"/>
    </reaction>
</comment>
<evidence type="ECO:0000256" key="7">
    <source>
        <dbReference type="ARBA" id="ARBA00022917"/>
    </source>
</evidence>
<gene>
    <name evidence="10 12" type="primary">proS</name>
    <name evidence="12" type="ORF">GPY42_21125</name>
</gene>
<keyword evidence="6 10" id="KW-0067">ATP-binding</keyword>
<dbReference type="InterPro" id="IPR002314">
    <property type="entry name" value="aa-tRNA-synt_IIb"/>
</dbReference>
<proteinExistence type="inferred from homology"/>
<dbReference type="EMBL" id="WSFE01000042">
    <property type="protein sequence ID" value="NDL27548.1"/>
    <property type="molecule type" value="Genomic_DNA"/>
</dbReference>
<dbReference type="InterPro" id="IPR033730">
    <property type="entry name" value="ProRS_core_prok"/>
</dbReference>
<dbReference type="CDD" id="cd04334">
    <property type="entry name" value="ProRS-INS"/>
    <property type="match status" value="1"/>
</dbReference>
<evidence type="ECO:0000256" key="10">
    <source>
        <dbReference type="HAMAP-Rule" id="MF_01569"/>
    </source>
</evidence>
<dbReference type="PROSITE" id="PS50862">
    <property type="entry name" value="AA_TRNA_LIGASE_II"/>
    <property type="match status" value="1"/>
</dbReference>
<evidence type="ECO:0000256" key="2">
    <source>
        <dbReference type="ARBA" id="ARBA00011738"/>
    </source>
</evidence>
<organism evidence="12 13">
    <name type="scientific">Photorhabdus kayaii</name>
    <dbReference type="NCBI Taxonomy" id="230088"/>
    <lineage>
        <taxon>Bacteria</taxon>
        <taxon>Pseudomonadati</taxon>
        <taxon>Pseudomonadota</taxon>
        <taxon>Gammaproteobacteria</taxon>
        <taxon>Enterobacterales</taxon>
        <taxon>Morganellaceae</taxon>
        <taxon>Photorhabdus</taxon>
    </lineage>
</organism>
<dbReference type="InterPro" id="IPR007214">
    <property type="entry name" value="YbaK/aa-tRNA-synth-assoc-dom"/>
</dbReference>
<evidence type="ECO:0000256" key="6">
    <source>
        <dbReference type="ARBA" id="ARBA00022840"/>
    </source>
</evidence>
<evidence type="ECO:0000313" key="13">
    <source>
        <dbReference type="Proteomes" id="UP000470051"/>
    </source>
</evidence>
<dbReference type="InterPro" id="IPR006195">
    <property type="entry name" value="aa-tRNA-synth_II"/>
</dbReference>
<dbReference type="GO" id="GO:0004827">
    <property type="term" value="F:proline-tRNA ligase activity"/>
    <property type="evidence" value="ECO:0007669"/>
    <property type="project" value="UniProtKB-EC"/>
</dbReference>
<keyword evidence="3 10" id="KW-0963">Cytoplasm</keyword>
<dbReference type="NCBIfam" id="NF006625">
    <property type="entry name" value="PRK09194.1"/>
    <property type="match status" value="1"/>
</dbReference>
<evidence type="ECO:0000259" key="11">
    <source>
        <dbReference type="PROSITE" id="PS50862"/>
    </source>
</evidence>
<dbReference type="PRINTS" id="PR01046">
    <property type="entry name" value="TRNASYNTHPRO"/>
</dbReference>
<dbReference type="SUPFAM" id="SSF55681">
    <property type="entry name" value="Class II aaRS and biotin synthetases"/>
    <property type="match status" value="1"/>
</dbReference>
<comment type="subcellular location">
    <subcellularLocation>
        <location evidence="1 10">Cytoplasm</location>
    </subcellularLocation>
</comment>
<dbReference type="SUPFAM" id="SSF52954">
    <property type="entry name" value="Class II aaRS ABD-related"/>
    <property type="match status" value="1"/>
</dbReference>
<dbReference type="Gene3D" id="3.40.50.800">
    <property type="entry name" value="Anticodon-binding domain"/>
    <property type="match status" value="1"/>
</dbReference>
<dbReference type="InterPro" id="IPR050062">
    <property type="entry name" value="Pro-tRNA_synthetase"/>
</dbReference>
<dbReference type="InterPro" id="IPR004154">
    <property type="entry name" value="Anticodon-bd"/>
</dbReference>
<keyword evidence="13" id="KW-1185">Reference proteome</keyword>
<accession>A0ABX0B341</accession>
<dbReference type="InterPro" id="IPR044140">
    <property type="entry name" value="ProRS_anticodon_short"/>
</dbReference>
<reference evidence="12 13" key="1">
    <citation type="submission" date="2019-12" db="EMBL/GenBank/DDBJ databases">
        <title>Engineering Photorhabdus to improve their lethality against agricultural pests.</title>
        <authorList>
            <person name="Machado R.A.R."/>
        </authorList>
    </citation>
    <scope>NUCLEOTIDE SEQUENCE [LARGE SCALE GENOMIC DNA]</scope>
    <source>
        <strain evidence="12 13">M-HU2</strain>
    </source>
</reference>
<evidence type="ECO:0000256" key="8">
    <source>
        <dbReference type="ARBA" id="ARBA00023146"/>
    </source>
</evidence>
<dbReference type="PANTHER" id="PTHR42753:SF2">
    <property type="entry name" value="PROLINE--TRNA LIGASE"/>
    <property type="match status" value="1"/>
</dbReference>
<dbReference type="CDD" id="cd00861">
    <property type="entry name" value="ProRS_anticodon_short"/>
    <property type="match status" value="1"/>
</dbReference>
<evidence type="ECO:0000256" key="1">
    <source>
        <dbReference type="ARBA" id="ARBA00004496"/>
    </source>
</evidence>
<dbReference type="HAMAP" id="MF_01569">
    <property type="entry name" value="Pro_tRNA_synth_type1"/>
    <property type="match status" value="1"/>
</dbReference>
<dbReference type="InterPro" id="IPR045864">
    <property type="entry name" value="aa-tRNA-synth_II/BPL/LPL"/>
</dbReference>
<keyword evidence="8 10" id="KW-0030">Aminoacyl-tRNA synthetase</keyword>
<comment type="subunit">
    <text evidence="2 10">Homodimer.</text>
</comment>
<dbReference type="Pfam" id="PF00587">
    <property type="entry name" value="tRNA-synt_2b"/>
    <property type="match status" value="1"/>
</dbReference>
<dbReference type="Gene3D" id="3.90.960.10">
    <property type="entry name" value="YbaK/aminoacyl-tRNA synthetase-associated domain"/>
    <property type="match status" value="1"/>
</dbReference>
<dbReference type="PANTHER" id="PTHR42753">
    <property type="entry name" value="MITOCHONDRIAL RIBOSOME PROTEIN L39/PROLYL-TRNA LIGASE FAMILY MEMBER"/>
    <property type="match status" value="1"/>
</dbReference>
<evidence type="ECO:0000313" key="12">
    <source>
        <dbReference type="EMBL" id="NDL27548.1"/>
    </source>
</evidence>
<dbReference type="InterPro" id="IPR002316">
    <property type="entry name" value="Pro-tRNA-ligase_IIa"/>
</dbReference>
<evidence type="ECO:0000256" key="9">
    <source>
        <dbReference type="ARBA" id="ARBA00047671"/>
    </source>
</evidence>
<dbReference type="InterPro" id="IPR023717">
    <property type="entry name" value="Pro-tRNA-Synthase_IIa_type1"/>
</dbReference>
<dbReference type="Pfam" id="PF03129">
    <property type="entry name" value="HGTP_anticodon"/>
    <property type="match status" value="1"/>
</dbReference>
<dbReference type="InterPro" id="IPR036754">
    <property type="entry name" value="YbaK/aa-tRNA-synt-asso_dom_sf"/>
</dbReference>